<evidence type="ECO:0000313" key="1">
    <source>
        <dbReference type="EMBL" id="QHT26848.1"/>
    </source>
</evidence>
<reference evidence="1" key="1">
    <citation type="journal article" date="2020" name="Nature">
        <title>Giant virus diversity and host interactions through global metagenomics.</title>
        <authorList>
            <person name="Schulz F."/>
            <person name="Roux S."/>
            <person name="Paez-Espino D."/>
            <person name="Jungbluth S."/>
            <person name="Walsh D.A."/>
            <person name="Denef V.J."/>
            <person name="McMahon K.D."/>
            <person name="Konstantinidis K.T."/>
            <person name="Eloe-Fadrosh E.A."/>
            <person name="Kyrpides N.C."/>
            <person name="Woyke T."/>
        </authorList>
    </citation>
    <scope>NUCLEOTIDE SEQUENCE</scope>
    <source>
        <strain evidence="1">GVMAG-M-3300023179-2</strain>
    </source>
</reference>
<sequence>MSYITNKTDFLIANFPINKNIVFSLISLINFNNLSDHSVHNN</sequence>
<protein>
    <submittedName>
        <fullName evidence="1">Uncharacterized protein</fullName>
    </submittedName>
</protein>
<name>A0A6C0ED68_9ZZZZ</name>
<accession>A0A6C0ED68</accession>
<dbReference type="AlphaFoldDB" id="A0A6C0ED68"/>
<dbReference type="EMBL" id="MN739803">
    <property type="protein sequence ID" value="QHT26848.1"/>
    <property type="molecule type" value="Genomic_DNA"/>
</dbReference>
<organism evidence="1">
    <name type="scientific">viral metagenome</name>
    <dbReference type="NCBI Taxonomy" id="1070528"/>
    <lineage>
        <taxon>unclassified sequences</taxon>
        <taxon>metagenomes</taxon>
        <taxon>organismal metagenomes</taxon>
    </lineage>
</organism>
<proteinExistence type="predicted"/>